<dbReference type="AlphaFoldDB" id="A0A346B001"/>
<accession>A0A346B001</accession>
<dbReference type="Gene3D" id="3.10.129.10">
    <property type="entry name" value="Hotdog Thioesterase"/>
    <property type="match status" value="1"/>
</dbReference>
<dbReference type="GO" id="GO:0019171">
    <property type="term" value="F:(3R)-hydroxyacyl-[acyl-carrier-protein] dehydratase activity"/>
    <property type="evidence" value="ECO:0007669"/>
    <property type="project" value="TreeGrafter"/>
</dbReference>
<organism evidence="2 3">
    <name type="scientific">Megasphaera stantonii</name>
    <dbReference type="NCBI Taxonomy" id="2144175"/>
    <lineage>
        <taxon>Bacteria</taxon>
        <taxon>Bacillati</taxon>
        <taxon>Bacillota</taxon>
        <taxon>Negativicutes</taxon>
        <taxon>Veillonellales</taxon>
        <taxon>Veillonellaceae</taxon>
        <taxon>Megasphaera</taxon>
    </lineage>
</organism>
<reference evidence="2 3" key="1">
    <citation type="submission" date="2018-05" db="EMBL/GenBank/DDBJ databases">
        <title>Complete genome sequence of Megasphaera sp. AJH120T, isolated from the ceca of a chicken.</title>
        <authorList>
            <person name="Maki J."/>
            <person name="Looft T."/>
        </authorList>
    </citation>
    <scope>NUCLEOTIDE SEQUENCE [LARGE SCALE GENOMIC DNA]</scope>
    <source>
        <strain evidence="2 3">AJH120</strain>
    </source>
</reference>
<dbReference type="GO" id="GO:0006633">
    <property type="term" value="P:fatty acid biosynthetic process"/>
    <property type="evidence" value="ECO:0007669"/>
    <property type="project" value="TreeGrafter"/>
</dbReference>
<dbReference type="EMBL" id="CP029462">
    <property type="protein sequence ID" value="AXL21444.1"/>
    <property type="molecule type" value="Genomic_DNA"/>
</dbReference>
<keyword evidence="3" id="KW-1185">Reference proteome</keyword>
<dbReference type="InterPro" id="IPR002539">
    <property type="entry name" value="MaoC-like_dom"/>
</dbReference>
<gene>
    <name evidence="2" type="ORF">DKB62_07640</name>
</gene>
<evidence type="ECO:0000259" key="1">
    <source>
        <dbReference type="Pfam" id="PF01575"/>
    </source>
</evidence>
<dbReference type="RefSeq" id="WP_107195331.1">
    <property type="nucleotide sequence ID" value="NZ_CP029462.1"/>
</dbReference>
<protein>
    <submittedName>
        <fullName evidence="2">Enoyl-CoA hydratase</fullName>
    </submittedName>
</protein>
<name>A0A346B001_9FIRM</name>
<dbReference type="KEGG" id="meg:DKB62_07640"/>
<dbReference type="SUPFAM" id="SSF54637">
    <property type="entry name" value="Thioesterase/thiol ester dehydrase-isomerase"/>
    <property type="match status" value="1"/>
</dbReference>
<evidence type="ECO:0000313" key="3">
    <source>
        <dbReference type="Proteomes" id="UP000254337"/>
    </source>
</evidence>
<evidence type="ECO:0000313" key="2">
    <source>
        <dbReference type="EMBL" id="AXL21444.1"/>
    </source>
</evidence>
<feature type="domain" description="MaoC-like" evidence="1">
    <location>
        <begin position="103"/>
        <end position="196"/>
    </location>
</feature>
<dbReference type="PANTHER" id="PTHR43437">
    <property type="entry name" value="HYDROXYACYL-THIOESTER DEHYDRATASE TYPE 2, MITOCHONDRIAL-RELATED"/>
    <property type="match status" value="1"/>
</dbReference>
<dbReference type="PANTHER" id="PTHR43437:SF3">
    <property type="entry name" value="HYDROXYACYL-THIOESTER DEHYDRATASE TYPE 2, MITOCHONDRIAL"/>
    <property type="match status" value="1"/>
</dbReference>
<dbReference type="CDD" id="cd03449">
    <property type="entry name" value="R_hydratase"/>
    <property type="match status" value="1"/>
</dbReference>
<sequence length="234" mass="25182">MKIGIKYCGGCNSRYDRTKEVEKLKKQFPQHEFTYQVDTAICDICLLVCGCMTACASPEGLAAKRFEQLCTPAQFTQLAAALKAESDDQRPEKKHLCAGHTASAQKTITEADIQGFAALTGNYGKLHADAAFAAQCGFKRPVVPPSLVESLLSALMETQLPGDGAILMERSARFPKPAYVGDTVTSTAAVLEIGPHDRGYAATLRGVCTNQNGTILAEGMYCYLLPEALFSCTL</sequence>
<dbReference type="InterPro" id="IPR029069">
    <property type="entry name" value="HotDog_dom_sf"/>
</dbReference>
<proteinExistence type="predicted"/>
<dbReference type="OrthoDB" id="9801625at2"/>
<dbReference type="Pfam" id="PF01575">
    <property type="entry name" value="MaoC_dehydratas"/>
    <property type="match status" value="1"/>
</dbReference>
<dbReference type="Proteomes" id="UP000254337">
    <property type="component" value="Chromosome"/>
</dbReference>
<dbReference type="InterPro" id="IPR050965">
    <property type="entry name" value="UPF0336/Enoyl-CoA_hydratase"/>
</dbReference>